<evidence type="ECO:0000256" key="1">
    <source>
        <dbReference type="ARBA" id="ARBA00022763"/>
    </source>
</evidence>
<comment type="caution">
    <text evidence="3">The sequence shown here is derived from an EMBL/GenBank/DDBJ whole genome shotgun (WGS) entry which is preliminary data.</text>
</comment>
<accession>A0ABN2JTE6</accession>
<keyword evidence="4" id="KW-1185">Reference proteome</keyword>
<proteinExistence type="predicted"/>
<dbReference type="Gene3D" id="1.10.10.10">
    <property type="entry name" value="Winged helix-like DNA-binding domain superfamily/Winged helix DNA-binding domain"/>
    <property type="match status" value="1"/>
</dbReference>
<dbReference type="Pfam" id="PF01035">
    <property type="entry name" value="DNA_binding_1"/>
    <property type="match status" value="1"/>
</dbReference>
<dbReference type="InterPro" id="IPR052520">
    <property type="entry name" value="ATL_DNA_repair"/>
</dbReference>
<dbReference type="SUPFAM" id="SSF46767">
    <property type="entry name" value="Methylated DNA-protein cysteine methyltransferase, C-terminal domain"/>
    <property type="match status" value="1"/>
</dbReference>
<name>A0ABN2JTE6_9ACTN</name>
<feature type="domain" description="Methylated-DNA-[protein]-cysteine S-methyltransferase DNA binding" evidence="2">
    <location>
        <begin position="5"/>
        <end position="66"/>
    </location>
</feature>
<gene>
    <name evidence="3" type="ORF">GCM10009710_18400</name>
</gene>
<dbReference type="PANTHER" id="PTHR42942">
    <property type="entry name" value="6-O-METHYLGUANINE DNA METHYLTRANSFERASE"/>
    <property type="match status" value="1"/>
</dbReference>
<protein>
    <recommendedName>
        <fullName evidence="2">Methylated-DNA-[protein]-cysteine S-methyltransferase DNA binding domain-containing protein</fullName>
    </recommendedName>
</protein>
<dbReference type="InterPro" id="IPR036388">
    <property type="entry name" value="WH-like_DNA-bd_sf"/>
</dbReference>
<organism evidence="3 4">
    <name type="scientific">Aeromicrobium alkaliterrae</name>
    <dbReference type="NCBI Taxonomy" id="302168"/>
    <lineage>
        <taxon>Bacteria</taxon>
        <taxon>Bacillati</taxon>
        <taxon>Actinomycetota</taxon>
        <taxon>Actinomycetes</taxon>
        <taxon>Propionibacteriales</taxon>
        <taxon>Nocardioidaceae</taxon>
        <taxon>Aeromicrobium</taxon>
    </lineage>
</organism>
<evidence type="ECO:0000313" key="4">
    <source>
        <dbReference type="Proteomes" id="UP001501057"/>
    </source>
</evidence>
<keyword evidence="1" id="KW-0227">DNA damage</keyword>
<dbReference type="CDD" id="cd06445">
    <property type="entry name" value="ATase"/>
    <property type="match status" value="1"/>
</dbReference>
<reference evidence="3 4" key="1">
    <citation type="journal article" date="2019" name="Int. J. Syst. Evol. Microbiol.">
        <title>The Global Catalogue of Microorganisms (GCM) 10K type strain sequencing project: providing services to taxonomists for standard genome sequencing and annotation.</title>
        <authorList>
            <consortium name="The Broad Institute Genomics Platform"/>
            <consortium name="The Broad Institute Genome Sequencing Center for Infectious Disease"/>
            <person name="Wu L."/>
            <person name="Ma J."/>
        </authorList>
    </citation>
    <scope>NUCLEOTIDE SEQUENCE [LARGE SCALE GENOMIC DNA]</scope>
    <source>
        <strain evidence="3 4">JCM 13518</strain>
    </source>
</reference>
<dbReference type="RefSeq" id="WP_344200405.1">
    <property type="nucleotide sequence ID" value="NZ_BAAAME010000004.1"/>
</dbReference>
<dbReference type="PANTHER" id="PTHR42942:SF1">
    <property type="entry name" value="ALKYLTRANSFERASE-LIKE PROTEIN 1"/>
    <property type="match status" value="1"/>
</dbReference>
<dbReference type="InterPro" id="IPR036217">
    <property type="entry name" value="MethylDNA_cys_MeTrfase_DNAb"/>
</dbReference>
<evidence type="ECO:0000259" key="2">
    <source>
        <dbReference type="Pfam" id="PF01035"/>
    </source>
</evidence>
<dbReference type="Proteomes" id="UP001501057">
    <property type="component" value="Unassembled WGS sequence"/>
</dbReference>
<dbReference type="InterPro" id="IPR014048">
    <property type="entry name" value="MethylDNA_cys_MeTrfase_DNA-bd"/>
</dbReference>
<evidence type="ECO:0000313" key="3">
    <source>
        <dbReference type="EMBL" id="GAA1738407.1"/>
    </source>
</evidence>
<sequence>MASEEFAAAVLRIVEAIPPGHVMTYGLIAEEIGRGGPRQVGGVMARDGHGVPWWRVVRADGSLPAHLVLDAQREWQREGTPVKRGRVDVVRAVVPPDVSGL</sequence>
<dbReference type="EMBL" id="BAAAME010000004">
    <property type="protein sequence ID" value="GAA1738407.1"/>
    <property type="molecule type" value="Genomic_DNA"/>
</dbReference>